<dbReference type="EMBL" id="LCWV01000027">
    <property type="protein sequence ID" value="PWI66200.1"/>
    <property type="molecule type" value="Genomic_DNA"/>
</dbReference>
<sequence>MHPSGHAPIHPSPSPPRSLGSRGILLEGVAVYSSEPAARTGEASVRGLHHPEPGGDGRMAGWEGDGTFGSFRGSSACLQRVDGGWGMGDRWGGGAASGVGKEWGERQASKTREERGGGMAPMGMQNVCWADKLLGQLGQLVSMSGAAAWTGDGLCSAEELIARTMTMMMGLSGSAVLGRHRHGDRGQGDMERLGEPRCRHAGTQWRRRSIIHSWGDARPSAVRPYRAKSPERMMGPLSLDAPAVKVSVDVCYGNGIGQRIPHPASLEPWSPPGSSRRWGARAPCAILDNSLEPPGSRAGALLPGPGAALATLFPRRRRFPTVYSNGEPNNAAEPLVARSPGFACHAFTFWGGRTGGPGGLPCLPTERGEGTKGGQPKRKCTPDLQRTPGGPGWLFGVAETERLPQRAKGIMDGTTTTSAQTQSSQPPQSNHMALRLAPFNRNQIQKNNSLNHAPFVHIRPRAIIQ</sequence>
<accession>A0A2U3DVB9</accession>
<dbReference type="Proteomes" id="UP000245956">
    <property type="component" value="Unassembled WGS sequence"/>
</dbReference>
<feature type="region of interest" description="Disordered" evidence="1">
    <location>
        <begin position="367"/>
        <end position="392"/>
    </location>
</feature>
<protein>
    <submittedName>
        <fullName evidence="2">Uncharacterized protein</fullName>
    </submittedName>
</protein>
<comment type="caution">
    <text evidence="2">The sequence shown here is derived from an EMBL/GenBank/DDBJ whole genome shotgun (WGS) entry which is preliminary data.</text>
</comment>
<feature type="region of interest" description="Disordered" evidence="1">
    <location>
        <begin position="1"/>
        <end position="21"/>
    </location>
</feature>
<evidence type="ECO:0000256" key="1">
    <source>
        <dbReference type="SAM" id="MobiDB-lite"/>
    </source>
</evidence>
<evidence type="ECO:0000313" key="3">
    <source>
        <dbReference type="Proteomes" id="UP000245956"/>
    </source>
</evidence>
<dbReference type="AlphaFoldDB" id="A0A2U3DVB9"/>
<evidence type="ECO:0000313" key="2">
    <source>
        <dbReference type="EMBL" id="PWI66200.1"/>
    </source>
</evidence>
<reference evidence="2 3" key="1">
    <citation type="journal article" date="2016" name="Front. Microbiol.">
        <title>Genome and transcriptome sequences reveal the specific parasitism of the nematophagous Purpureocillium lilacinum 36-1.</title>
        <authorList>
            <person name="Xie J."/>
            <person name="Li S."/>
            <person name="Mo C."/>
            <person name="Xiao X."/>
            <person name="Peng D."/>
            <person name="Wang G."/>
            <person name="Xiao Y."/>
        </authorList>
    </citation>
    <scope>NUCLEOTIDE SEQUENCE [LARGE SCALE GENOMIC DNA]</scope>
    <source>
        <strain evidence="2 3">36-1</strain>
    </source>
</reference>
<proteinExistence type="predicted"/>
<gene>
    <name evidence="2" type="ORF">PCL_05418</name>
</gene>
<organism evidence="2 3">
    <name type="scientific">Purpureocillium lilacinum</name>
    <name type="common">Paecilomyces lilacinus</name>
    <dbReference type="NCBI Taxonomy" id="33203"/>
    <lineage>
        <taxon>Eukaryota</taxon>
        <taxon>Fungi</taxon>
        <taxon>Dikarya</taxon>
        <taxon>Ascomycota</taxon>
        <taxon>Pezizomycotina</taxon>
        <taxon>Sordariomycetes</taxon>
        <taxon>Hypocreomycetidae</taxon>
        <taxon>Hypocreales</taxon>
        <taxon>Ophiocordycipitaceae</taxon>
        <taxon>Purpureocillium</taxon>
    </lineage>
</organism>
<feature type="region of interest" description="Disordered" evidence="1">
    <location>
        <begin position="36"/>
        <end position="57"/>
    </location>
</feature>
<feature type="compositionally biased region" description="Basic and acidic residues" evidence="1">
    <location>
        <begin position="102"/>
        <end position="116"/>
    </location>
</feature>
<name>A0A2U3DVB9_PURLI</name>
<feature type="region of interest" description="Disordered" evidence="1">
    <location>
        <begin position="95"/>
        <end position="119"/>
    </location>
</feature>